<evidence type="ECO:0008006" key="7">
    <source>
        <dbReference type="Google" id="ProtNLM"/>
    </source>
</evidence>
<dbReference type="InterPro" id="IPR000994">
    <property type="entry name" value="Pept_M24"/>
</dbReference>
<evidence type="ECO:0000256" key="3">
    <source>
        <dbReference type="ARBA" id="ARBA00023211"/>
    </source>
</evidence>
<feature type="domain" description="Peptidase M24" evidence="4">
    <location>
        <begin position="68"/>
        <end position="283"/>
    </location>
</feature>
<protein>
    <recommendedName>
        <fullName evidence="7">Peptidase M24 domain-containing protein</fullName>
    </recommendedName>
</protein>
<keyword evidence="1" id="KW-0479">Metal-binding</keyword>
<evidence type="ECO:0000259" key="4">
    <source>
        <dbReference type="Pfam" id="PF00557"/>
    </source>
</evidence>
<dbReference type="Gene3D" id="3.90.230.10">
    <property type="entry name" value="Creatinase/methionine aminopeptidase superfamily"/>
    <property type="match status" value="1"/>
</dbReference>
<dbReference type="SUPFAM" id="SSF55920">
    <property type="entry name" value="Creatinase/aminopeptidase"/>
    <property type="match status" value="1"/>
</dbReference>
<dbReference type="InterPro" id="IPR036005">
    <property type="entry name" value="Creatinase/aminopeptidase-like"/>
</dbReference>
<dbReference type="PANTHER" id="PTHR43763">
    <property type="entry name" value="XAA-PRO AMINOPEPTIDASE 1"/>
    <property type="match status" value="1"/>
</dbReference>
<dbReference type="GO" id="GO:0070006">
    <property type="term" value="F:metalloaminopeptidase activity"/>
    <property type="evidence" value="ECO:0007669"/>
    <property type="project" value="InterPro"/>
</dbReference>
<dbReference type="AlphaFoldDB" id="A0A382LW35"/>
<dbReference type="InterPro" id="IPR033740">
    <property type="entry name" value="Pept_M24B"/>
</dbReference>
<feature type="non-terminal residue" evidence="6">
    <location>
        <position position="1"/>
    </location>
</feature>
<dbReference type="InterPro" id="IPR032416">
    <property type="entry name" value="Peptidase_M24_C"/>
</dbReference>
<dbReference type="PANTHER" id="PTHR43763:SF6">
    <property type="entry name" value="XAA-PRO AMINOPEPTIDASE 1"/>
    <property type="match status" value="1"/>
</dbReference>
<evidence type="ECO:0000259" key="5">
    <source>
        <dbReference type="Pfam" id="PF16188"/>
    </source>
</evidence>
<dbReference type="Pfam" id="PF16188">
    <property type="entry name" value="Peptidase_M24_C"/>
    <property type="match status" value="1"/>
</dbReference>
<proteinExistence type="predicted"/>
<feature type="domain" description="Peptidase M24 C-terminal" evidence="5">
    <location>
        <begin position="293"/>
        <end position="352"/>
    </location>
</feature>
<dbReference type="GO" id="GO:0005737">
    <property type="term" value="C:cytoplasm"/>
    <property type="evidence" value="ECO:0007669"/>
    <property type="project" value="UniProtKB-ARBA"/>
</dbReference>
<dbReference type="Pfam" id="PF00557">
    <property type="entry name" value="Peptidase_M24"/>
    <property type="match status" value="1"/>
</dbReference>
<sequence length="352" mass="39214">VGPNVSVISPDDMKKKITNLSGKKIQLSAATSNDWSKRLLTDADVIVIDKKDPCTLAKACKNDVEIQGMKECHIRDAIAECTFLSWFDEEIIKGNLHNEGTLADKLDSLRSKQNNFKGLSFNTISAAGKNAAMCHYSHKNFKESTTLEMDSVYLVDSGGQYIDGTTDITRTVAVGHPSDMMKQTFTLVLKGHIALSCAQFPEGIAGQHLDTLARQYLWQHGYDFDHGTGHGVGSYLNVHEGPHGIAKGYNNVPLREGMVVSNEPGYYRENEFGIRIENLIYVKIIKEIDGIKLLGFDNLTFVPIDKRLMDLSILTEPEKYWINNYHNEVLKKVGLHLGGSTLEWLKNSAQPI</sequence>
<gene>
    <name evidence="6" type="ORF">METZ01_LOCUS292789</name>
</gene>
<dbReference type="PROSITE" id="PS00491">
    <property type="entry name" value="PROLINE_PEPTIDASE"/>
    <property type="match status" value="1"/>
</dbReference>
<keyword evidence="3" id="KW-0464">Manganese</keyword>
<organism evidence="6">
    <name type="scientific">marine metagenome</name>
    <dbReference type="NCBI Taxonomy" id="408172"/>
    <lineage>
        <taxon>unclassified sequences</taxon>
        <taxon>metagenomes</taxon>
        <taxon>ecological metagenomes</taxon>
    </lineage>
</organism>
<evidence type="ECO:0000256" key="1">
    <source>
        <dbReference type="ARBA" id="ARBA00022723"/>
    </source>
</evidence>
<dbReference type="GO" id="GO:0046872">
    <property type="term" value="F:metal ion binding"/>
    <property type="evidence" value="ECO:0007669"/>
    <property type="project" value="UniProtKB-KW"/>
</dbReference>
<accession>A0A382LW35</accession>
<reference evidence="6" key="1">
    <citation type="submission" date="2018-05" db="EMBL/GenBank/DDBJ databases">
        <authorList>
            <person name="Lanie J.A."/>
            <person name="Ng W.-L."/>
            <person name="Kazmierczak K.M."/>
            <person name="Andrzejewski T.M."/>
            <person name="Davidsen T.M."/>
            <person name="Wayne K.J."/>
            <person name="Tettelin H."/>
            <person name="Glass J.I."/>
            <person name="Rusch D."/>
            <person name="Podicherti R."/>
            <person name="Tsui H.-C.T."/>
            <person name="Winkler M.E."/>
        </authorList>
    </citation>
    <scope>NUCLEOTIDE SEQUENCE</scope>
</reference>
<keyword evidence="2" id="KW-0378">Hydrolase</keyword>
<name>A0A382LW35_9ZZZZ</name>
<dbReference type="CDD" id="cd01085">
    <property type="entry name" value="APP"/>
    <property type="match status" value="1"/>
</dbReference>
<dbReference type="FunFam" id="3.90.230.10:FF:000007">
    <property type="entry name" value="Xaa-Pro aminopeptidase P"/>
    <property type="match status" value="1"/>
</dbReference>
<evidence type="ECO:0000313" key="6">
    <source>
        <dbReference type="EMBL" id="SVC39935.1"/>
    </source>
</evidence>
<evidence type="ECO:0000256" key="2">
    <source>
        <dbReference type="ARBA" id="ARBA00022801"/>
    </source>
</evidence>
<dbReference type="EMBL" id="UINC01089123">
    <property type="protein sequence ID" value="SVC39935.1"/>
    <property type="molecule type" value="Genomic_DNA"/>
</dbReference>
<dbReference type="InterPro" id="IPR001131">
    <property type="entry name" value="Peptidase_M24B_aminopep-P_CS"/>
</dbReference>
<dbReference type="InterPro" id="IPR050422">
    <property type="entry name" value="X-Pro_aminopeptidase_P"/>
</dbReference>